<organism evidence="2">
    <name type="scientific">Darwinula stevensoni</name>
    <dbReference type="NCBI Taxonomy" id="69355"/>
    <lineage>
        <taxon>Eukaryota</taxon>
        <taxon>Metazoa</taxon>
        <taxon>Ecdysozoa</taxon>
        <taxon>Arthropoda</taxon>
        <taxon>Crustacea</taxon>
        <taxon>Oligostraca</taxon>
        <taxon>Ostracoda</taxon>
        <taxon>Podocopa</taxon>
        <taxon>Podocopida</taxon>
        <taxon>Darwinulocopina</taxon>
        <taxon>Darwinuloidea</taxon>
        <taxon>Darwinulidae</taxon>
        <taxon>Darwinula</taxon>
    </lineage>
</organism>
<dbReference type="EMBL" id="LR913792">
    <property type="protein sequence ID" value="CAD7254918.1"/>
    <property type="molecule type" value="Genomic_DNA"/>
</dbReference>
<dbReference type="Proteomes" id="UP000677054">
    <property type="component" value="Unassembled WGS sequence"/>
</dbReference>
<feature type="compositionally biased region" description="Polar residues" evidence="1">
    <location>
        <begin position="1"/>
        <end position="17"/>
    </location>
</feature>
<proteinExistence type="predicted"/>
<gene>
    <name evidence="2" type="ORF">DSTB1V02_LOCUS14664</name>
</gene>
<dbReference type="EMBL" id="CAJPEV010014274">
    <property type="protein sequence ID" value="CAG0906922.1"/>
    <property type="molecule type" value="Genomic_DNA"/>
</dbReference>
<reference evidence="2" key="1">
    <citation type="submission" date="2020-11" db="EMBL/GenBank/DDBJ databases">
        <authorList>
            <person name="Tran Van P."/>
        </authorList>
    </citation>
    <scope>NUCLEOTIDE SEQUENCE</scope>
</reference>
<keyword evidence="3" id="KW-1185">Reference proteome</keyword>
<protein>
    <submittedName>
        <fullName evidence="2">Uncharacterized protein</fullName>
    </submittedName>
</protein>
<evidence type="ECO:0000256" key="1">
    <source>
        <dbReference type="SAM" id="MobiDB-lite"/>
    </source>
</evidence>
<evidence type="ECO:0000313" key="2">
    <source>
        <dbReference type="EMBL" id="CAD7254918.1"/>
    </source>
</evidence>
<accession>A0A7R9AJ03</accession>
<evidence type="ECO:0000313" key="3">
    <source>
        <dbReference type="Proteomes" id="UP000677054"/>
    </source>
</evidence>
<sequence length="76" mass="8936">MRSQRVILSTSTVTPNHQRALRSSPHLRSPLFPTPPRAMHAIVHPHQRRWRLRTWIPSTACRRTRSVQSCTRFVKT</sequence>
<dbReference type="AlphaFoldDB" id="A0A7R9AJ03"/>
<feature type="region of interest" description="Disordered" evidence="1">
    <location>
        <begin position="1"/>
        <end position="31"/>
    </location>
</feature>
<name>A0A7R9AJ03_9CRUS</name>